<proteinExistence type="predicted"/>
<reference evidence="1" key="1">
    <citation type="submission" date="2022-04" db="EMBL/GenBank/DDBJ databases">
        <title>Chromosome-scale genome assembly of Holotrichia oblita Faldermann.</title>
        <authorList>
            <person name="Rongchong L."/>
        </authorList>
    </citation>
    <scope>NUCLEOTIDE SEQUENCE</scope>
    <source>
        <strain evidence="1">81SQS9</strain>
    </source>
</reference>
<organism evidence="1 2">
    <name type="scientific">Holotrichia oblita</name>
    <name type="common">Chafer beetle</name>
    <dbReference type="NCBI Taxonomy" id="644536"/>
    <lineage>
        <taxon>Eukaryota</taxon>
        <taxon>Metazoa</taxon>
        <taxon>Ecdysozoa</taxon>
        <taxon>Arthropoda</taxon>
        <taxon>Hexapoda</taxon>
        <taxon>Insecta</taxon>
        <taxon>Pterygota</taxon>
        <taxon>Neoptera</taxon>
        <taxon>Endopterygota</taxon>
        <taxon>Coleoptera</taxon>
        <taxon>Polyphaga</taxon>
        <taxon>Scarabaeiformia</taxon>
        <taxon>Scarabaeidae</taxon>
        <taxon>Melolonthinae</taxon>
        <taxon>Holotrichia</taxon>
    </lineage>
</organism>
<keyword evidence="2" id="KW-1185">Reference proteome</keyword>
<dbReference type="Proteomes" id="UP001056778">
    <property type="component" value="Chromosome 5"/>
</dbReference>
<comment type="caution">
    <text evidence="1">The sequence shown here is derived from an EMBL/GenBank/DDBJ whole genome shotgun (WGS) entry which is preliminary data.</text>
</comment>
<evidence type="ECO:0000313" key="1">
    <source>
        <dbReference type="EMBL" id="KAI4462200.1"/>
    </source>
</evidence>
<dbReference type="EMBL" id="CM043019">
    <property type="protein sequence ID" value="KAI4462200.1"/>
    <property type="molecule type" value="Genomic_DNA"/>
</dbReference>
<name>A0ACB9T5V6_HOLOL</name>
<gene>
    <name evidence="1" type="ORF">MML48_5g00015899</name>
</gene>
<sequence length="155" mass="17975">MSDTNARIEKRHKLLPAKILKNESDNLYVKTIDKSVTVNIRPQNPEQIVTSEGRIKDGRYAPKRYVTTCYFQPKQLPVWYSETMILSIGSTKKKYFESIYYKNKLSVFHWTESIKTIIPGSEDASLINSAMDIPISKPEFHYISLEPQQIRGMTK</sequence>
<accession>A0ACB9T5V6</accession>
<protein>
    <submittedName>
        <fullName evidence="1">Uncharacterized protein</fullName>
    </submittedName>
</protein>
<evidence type="ECO:0000313" key="2">
    <source>
        <dbReference type="Proteomes" id="UP001056778"/>
    </source>
</evidence>